<sequence length="95" mass="10024">MNSLPPPEMPKYSGNGFNELSPKRESRALVALVCALLGLLLLPIIFGGTAIVLGVQARKKIQASQGILTGDGLCKAAVIIGILDVAFYVFLLATR</sequence>
<protein>
    <recommendedName>
        <fullName evidence="2">DUF4190 domain-containing protein</fullName>
    </recommendedName>
</protein>
<dbReference type="AlphaFoldDB" id="A0A094QBA6"/>
<feature type="domain" description="DUF4190" evidence="2">
    <location>
        <begin position="28"/>
        <end position="90"/>
    </location>
</feature>
<name>A0A094QBA6_9ZZZZ</name>
<feature type="transmembrane region" description="Helical" evidence="1">
    <location>
        <begin position="28"/>
        <end position="53"/>
    </location>
</feature>
<feature type="transmembrane region" description="Helical" evidence="1">
    <location>
        <begin position="73"/>
        <end position="93"/>
    </location>
</feature>
<comment type="caution">
    <text evidence="3">The sequence shown here is derived from an EMBL/GenBank/DDBJ whole genome shotgun (WGS) entry which is preliminary data.</text>
</comment>
<reference evidence="3" key="1">
    <citation type="submission" date="2014-06" db="EMBL/GenBank/DDBJ databases">
        <title>Key roles for freshwater Actinobacteria revealed by deep metagenomic sequencing.</title>
        <authorList>
            <person name="Ghai R."/>
            <person name="Mizuno C.M."/>
            <person name="Picazo A."/>
            <person name="Camacho A."/>
            <person name="Rodriguez-Valera F."/>
        </authorList>
    </citation>
    <scope>NUCLEOTIDE SEQUENCE</scope>
</reference>
<keyword evidence="1" id="KW-1133">Transmembrane helix</keyword>
<organism evidence="3">
    <name type="scientific">freshwater metagenome</name>
    <dbReference type="NCBI Taxonomy" id="449393"/>
    <lineage>
        <taxon>unclassified sequences</taxon>
        <taxon>metagenomes</taxon>
        <taxon>ecological metagenomes</taxon>
    </lineage>
</organism>
<accession>A0A094QBA6</accession>
<dbReference type="EMBL" id="JNSL01000005">
    <property type="protein sequence ID" value="KGA21520.1"/>
    <property type="molecule type" value="Genomic_DNA"/>
</dbReference>
<keyword evidence="1" id="KW-0472">Membrane</keyword>
<dbReference type="InterPro" id="IPR025241">
    <property type="entry name" value="DUF4190"/>
</dbReference>
<proteinExistence type="predicted"/>
<gene>
    <name evidence="3" type="ORF">GM51_1740</name>
</gene>
<keyword evidence="1" id="KW-0812">Transmembrane</keyword>
<dbReference type="Pfam" id="PF13828">
    <property type="entry name" value="DUF4190"/>
    <property type="match status" value="1"/>
</dbReference>
<evidence type="ECO:0000256" key="1">
    <source>
        <dbReference type="SAM" id="Phobius"/>
    </source>
</evidence>
<evidence type="ECO:0000313" key="3">
    <source>
        <dbReference type="EMBL" id="KGA21520.1"/>
    </source>
</evidence>
<evidence type="ECO:0000259" key="2">
    <source>
        <dbReference type="Pfam" id="PF13828"/>
    </source>
</evidence>